<proteinExistence type="predicted"/>
<evidence type="ECO:0000259" key="1">
    <source>
        <dbReference type="PROSITE" id="PS51186"/>
    </source>
</evidence>
<dbReference type="CDD" id="cd04301">
    <property type="entry name" value="NAT_SF"/>
    <property type="match status" value="1"/>
</dbReference>
<keyword evidence="3" id="KW-1185">Reference proteome</keyword>
<dbReference type="SUPFAM" id="SSF55729">
    <property type="entry name" value="Acyl-CoA N-acyltransferases (Nat)"/>
    <property type="match status" value="1"/>
</dbReference>
<reference evidence="2 3" key="1">
    <citation type="submission" date="2019-07" db="EMBL/GenBank/DDBJ databases">
        <title>Whole genome shotgun sequence of Aeromicrobium flavum NBRC 107625.</title>
        <authorList>
            <person name="Hosoyama A."/>
            <person name="Uohara A."/>
            <person name="Ohji S."/>
            <person name="Ichikawa N."/>
        </authorList>
    </citation>
    <scope>NUCLEOTIDE SEQUENCE [LARGE SCALE GENOMIC DNA]</scope>
    <source>
        <strain evidence="2 3">NBRC 107625</strain>
    </source>
</reference>
<dbReference type="InterPro" id="IPR000182">
    <property type="entry name" value="GNAT_dom"/>
</dbReference>
<dbReference type="GO" id="GO:0016747">
    <property type="term" value="F:acyltransferase activity, transferring groups other than amino-acyl groups"/>
    <property type="evidence" value="ECO:0007669"/>
    <property type="project" value="InterPro"/>
</dbReference>
<evidence type="ECO:0000313" key="2">
    <source>
        <dbReference type="EMBL" id="GEO89111.1"/>
    </source>
</evidence>
<dbReference type="InterPro" id="IPR016181">
    <property type="entry name" value="Acyl_CoA_acyltransferase"/>
</dbReference>
<dbReference type="EMBL" id="BJZQ01000005">
    <property type="protein sequence ID" value="GEO89111.1"/>
    <property type="molecule type" value="Genomic_DNA"/>
</dbReference>
<feature type="domain" description="N-acetyltransferase" evidence="1">
    <location>
        <begin position="3"/>
        <end position="165"/>
    </location>
</feature>
<comment type="caution">
    <text evidence="2">The sequence shown here is derived from an EMBL/GenBank/DDBJ whole genome shotgun (WGS) entry which is preliminary data.</text>
</comment>
<dbReference type="Proteomes" id="UP000321769">
    <property type="component" value="Unassembled WGS sequence"/>
</dbReference>
<dbReference type="Pfam" id="PF00583">
    <property type="entry name" value="Acetyltransf_1"/>
    <property type="match status" value="1"/>
</dbReference>
<dbReference type="RefSeq" id="WP_146826895.1">
    <property type="nucleotide sequence ID" value="NZ_BAAAYQ010000001.1"/>
</dbReference>
<protein>
    <recommendedName>
        <fullName evidence="1">N-acetyltransferase domain-containing protein</fullName>
    </recommendedName>
</protein>
<dbReference type="Gene3D" id="3.40.630.30">
    <property type="match status" value="1"/>
</dbReference>
<name>A0A512HUJ2_9ACTN</name>
<accession>A0A512HUJ2</accession>
<organism evidence="2 3">
    <name type="scientific">Aeromicrobium flavum</name>
    <dbReference type="NCBI Taxonomy" id="416568"/>
    <lineage>
        <taxon>Bacteria</taxon>
        <taxon>Bacillati</taxon>
        <taxon>Actinomycetota</taxon>
        <taxon>Actinomycetes</taxon>
        <taxon>Propionibacteriales</taxon>
        <taxon>Nocardioidaceae</taxon>
        <taxon>Aeromicrobium</taxon>
    </lineage>
</organism>
<dbReference type="OrthoDB" id="9799092at2"/>
<gene>
    <name evidence="2" type="ORF">AFL01nite_14380</name>
</gene>
<evidence type="ECO:0000313" key="3">
    <source>
        <dbReference type="Proteomes" id="UP000321769"/>
    </source>
</evidence>
<dbReference type="PROSITE" id="PS51186">
    <property type="entry name" value="GNAT"/>
    <property type="match status" value="1"/>
</dbReference>
<sequence>MCIIGQAVSEANVAEAASIWARAAARRDGRSGHTDVASALAGIRRRLALDGATLTLARRDVRAIGFDLVAPREHVMEIFYVAVDPDVWGDGVAGLLLQDARSRARVAGCRTLELWVIDDNHRAKAVYERAGWLSTGETQPDAASGRAERRFIRHVDALAHGRHRDSSTNAGAGRPVADA</sequence>
<dbReference type="AlphaFoldDB" id="A0A512HUJ2"/>